<dbReference type="InterPro" id="IPR046527">
    <property type="entry name" value="PIR2-like_helical"/>
</dbReference>
<evidence type="ECO:0000259" key="3">
    <source>
        <dbReference type="Pfam" id="PF20235"/>
    </source>
</evidence>
<dbReference type="Pfam" id="PF20235">
    <property type="entry name" value="PIR2-like_helical"/>
    <property type="match status" value="2"/>
</dbReference>
<dbReference type="OMA" id="YDPPTIF"/>
<feature type="region of interest" description="Disordered" evidence="1">
    <location>
        <begin position="83"/>
        <end position="114"/>
    </location>
</feature>
<evidence type="ECO:0000256" key="1">
    <source>
        <dbReference type="SAM" id="MobiDB-lite"/>
    </source>
</evidence>
<feature type="domain" description="DUF3615" evidence="2">
    <location>
        <begin position="532"/>
        <end position="636"/>
    </location>
</feature>
<sequence>MRTFSPREVEDQFHIYRLKDEIAAVVATIDKIYSHLQLDKGSLEKKNGFCFGLLDPVTNILINGAISELSPATAAQAVVGGGGEKAKDLNNNAAPRVEAGGGSRKRRRRGDNAADLSQRSLDGLTAFLTCLFPYLPDAEARLYLDAADADPIVASLLIIRRRGIREFDLSSQPTEAAVEVALRCAAVVAKHPDPRSLVLGWKQLSPVVEALFGSAPSSPRETTMHVARRVLRRLHKDNAAADPVLRLEGSWELAKRRLTRERLMGIYAGPKWLPPARAHMKRVLLATIHGFYLQAMGRLPTSELCDSYHRSMLMGGHCYGPLDPVSNIIVNTIWYEHNFPASKQFPVAMISTTMLSCIVARSLYGLVSFLCTRYRGLTPDLAMQRLLVTGVNLKAADPNLSPTPSATSRKKRLDFSDCAQVLDNPDTSHIQHSVVEESTPSAGVDESYIAAATAGFHGYPLAQQEFLASPTGLLSKLELVSEVLHIQVCVPGSQSASDGPLSPQKLSLLRTILQRCPSSTGKLHQQQNVACRKEDHPFELHFICGVNELVSGPVRSLGEKVGDYNPWTRDKYYHTHINFLAVCKARLYDPPTLFFAECGKDGADTCWCVPVIPQKPEAGQVRCIYCEYQGNRILHPAMESFHGRDEFEKLFYGSNGSYTNDKLITNSDLEVDWVHGVQDGAIYRDCCPDSDDDEDDWINIF</sequence>
<feature type="domain" description="PIR2-like helical" evidence="3">
    <location>
        <begin position="287"/>
        <end position="398"/>
    </location>
</feature>
<dbReference type="HOGENOM" id="CLU_011465_1_1_1"/>
<feature type="domain" description="PIR2-like helical" evidence="3">
    <location>
        <begin position="46"/>
        <end position="156"/>
    </location>
</feature>
<evidence type="ECO:0000259" key="2">
    <source>
        <dbReference type="Pfam" id="PF12274"/>
    </source>
</evidence>
<proteinExistence type="predicted"/>
<evidence type="ECO:0000313" key="5">
    <source>
        <dbReference type="Proteomes" id="UP000007306"/>
    </source>
</evidence>
<dbReference type="Pfam" id="PF12274">
    <property type="entry name" value="DUF3615"/>
    <property type="match status" value="1"/>
</dbReference>
<evidence type="ECO:0000313" key="4">
    <source>
        <dbReference type="EnsemblPlants" id="ORGLA07G0053400.1"/>
    </source>
</evidence>
<accession>I1Q8U2</accession>
<organism evidence="4 5">
    <name type="scientific">Oryza glaberrima</name>
    <name type="common">African rice</name>
    <dbReference type="NCBI Taxonomy" id="4538"/>
    <lineage>
        <taxon>Eukaryota</taxon>
        <taxon>Viridiplantae</taxon>
        <taxon>Streptophyta</taxon>
        <taxon>Embryophyta</taxon>
        <taxon>Tracheophyta</taxon>
        <taxon>Spermatophyta</taxon>
        <taxon>Magnoliopsida</taxon>
        <taxon>Liliopsida</taxon>
        <taxon>Poales</taxon>
        <taxon>Poaceae</taxon>
        <taxon>BOP clade</taxon>
        <taxon>Oryzoideae</taxon>
        <taxon>Oryzeae</taxon>
        <taxon>Oryzinae</taxon>
        <taxon>Oryza</taxon>
    </lineage>
</organism>
<dbReference type="PANTHER" id="PTHR33120:SF57">
    <property type="entry name" value="PIR2-LIKE HELICAL DOMAIN-CONTAINING PROTEIN"/>
    <property type="match status" value="1"/>
</dbReference>
<reference evidence="4 5" key="2">
    <citation type="submission" date="2018-04" db="EMBL/GenBank/DDBJ databases">
        <title>OglaRS2 (Oryza glaberrima Reference Sequence Version 2).</title>
        <authorList>
            <person name="Zhang J."/>
            <person name="Kudrna D."/>
            <person name="Lee S."/>
            <person name="Talag J."/>
            <person name="Rajasekar S."/>
            <person name="Wing R.A."/>
        </authorList>
    </citation>
    <scope>NUCLEOTIDE SEQUENCE [LARGE SCALE GENOMIC DNA]</scope>
    <source>
        <strain evidence="4 5">cv. IRGC 96717</strain>
    </source>
</reference>
<protein>
    <submittedName>
        <fullName evidence="4">Uncharacterized protein</fullName>
    </submittedName>
</protein>
<dbReference type="AlphaFoldDB" id="I1Q8U2"/>
<name>I1Q8U2_ORYGL</name>
<dbReference type="Gramene" id="ORGLA07G0053400.1">
    <property type="protein sequence ID" value="ORGLA07G0053400.1"/>
    <property type="gene ID" value="ORGLA07G0053400"/>
</dbReference>
<dbReference type="eggNOG" id="ENOG502R1VX">
    <property type="taxonomic scope" value="Eukaryota"/>
</dbReference>
<reference evidence="4" key="1">
    <citation type="submission" date="2015-06" db="UniProtKB">
        <authorList>
            <consortium name="EnsemblPlants"/>
        </authorList>
    </citation>
    <scope>IDENTIFICATION</scope>
</reference>
<dbReference type="Proteomes" id="UP000007306">
    <property type="component" value="Chromosome 7"/>
</dbReference>
<dbReference type="PANTHER" id="PTHR33120">
    <property type="entry name" value="EXPRESSED PROTEIN-RELATED"/>
    <property type="match status" value="1"/>
</dbReference>
<keyword evidence="5" id="KW-1185">Reference proteome</keyword>
<dbReference type="InterPro" id="IPR022059">
    <property type="entry name" value="DUF3615"/>
</dbReference>
<dbReference type="EnsemblPlants" id="ORGLA07G0053400.1">
    <property type="protein sequence ID" value="ORGLA07G0053400.1"/>
    <property type="gene ID" value="ORGLA07G0053400"/>
</dbReference>